<dbReference type="PANTHER" id="PTHR19432:SF35">
    <property type="entry name" value="SOLUTE CARRIER FAMILY 45 MEMBER 3 ISOFORM X1"/>
    <property type="match status" value="1"/>
</dbReference>
<evidence type="ECO:0000256" key="1">
    <source>
        <dbReference type="ARBA" id="ARBA00004141"/>
    </source>
</evidence>
<dbReference type="AlphaFoldDB" id="A0AAN9B2K6"/>
<feature type="transmembrane region" description="Helical" evidence="7">
    <location>
        <begin position="439"/>
        <end position="458"/>
    </location>
</feature>
<name>A0AAN9B2K6_9CAEN</name>
<feature type="transmembrane region" description="Helical" evidence="7">
    <location>
        <begin position="272"/>
        <end position="294"/>
    </location>
</feature>
<dbReference type="InterPro" id="IPR036259">
    <property type="entry name" value="MFS_trans_sf"/>
</dbReference>
<sequence length="643" mass="70065">MTVCKKLMLDAEFLPMEASCSFEQLYTVPILQTLGMPMRLVSLTGLTSGAPAFILLPMVGWIIDRGSNPRRRRTTAMIFSAGILLLGMSLLIAANVMHLMDLMDYNDTPDPVDNHSFPWNASVFSESFFPKTRMRFVVSSMSGNDPRSKNNSFLTSGLHFGGTHVTGEILRGLTQNDTGQDETREESLTVSLKAGLGFSAFMFLGIGFDGISSFTRTFILTCTPRSEHTSVLLVGLVMASAGGVSTAALGVVDYASLLGMSHIEGGSLSIQVIVQGMVVMLFVVLGLLTTLLTGRYQLKHSPQRDAFTMSDHDQEISHENQVSRGSMDNTVENSNRSYSDSTFTLLDESQFAGSSERTPLLANTYDACRTTEDILQPHTSSLSGTYGTQEFASAVDQSELSSAAKNTSEYVSEYEATTIVKDTDLESQEYRFRGFKAKIACICIASFFSAALLFMFTYSTADFVGKAIFGGDPHAPPGSESLERYQESVRIASWGLLIYYLSYLLISVVHSRILASLGYRVEFVLTHMLLALSLLTLALTARLEVFFLTAVVASFQRACFYFVPYAVINDVVQSMAHHSRDGNGKYVGLAMSLVSASIPLAYCTVYTLVGPLEDLTGMVSVPLWLGTGLGCLSSASFLFLGQI</sequence>
<evidence type="ECO:0000313" key="9">
    <source>
        <dbReference type="Proteomes" id="UP001374579"/>
    </source>
</evidence>
<feature type="transmembrane region" description="Helical" evidence="7">
    <location>
        <begin position="589"/>
        <end position="609"/>
    </location>
</feature>
<keyword evidence="9" id="KW-1185">Reference proteome</keyword>
<dbReference type="EMBL" id="JBAMIC010000013">
    <property type="protein sequence ID" value="KAK7097692.1"/>
    <property type="molecule type" value="Genomic_DNA"/>
</dbReference>
<dbReference type="GO" id="GO:0008506">
    <property type="term" value="F:sucrose:proton symporter activity"/>
    <property type="evidence" value="ECO:0007669"/>
    <property type="project" value="TreeGrafter"/>
</dbReference>
<comment type="caution">
    <text evidence="8">The sequence shown here is derived from an EMBL/GenBank/DDBJ whole genome shotgun (WGS) entry which is preliminary data.</text>
</comment>
<feature type="region of interest" description="Disordered" evidence="6">
    <location>
        <begin position="309"/>
        <end position="336"/>
    </location>
</feature>
<evidence type="ECO:0000256" key="7">
    <source>
        <dbReference type="SAM" id="Phobius"/>
    </source>
</evidence>
<feature type="transmembrane region" description="Helical" evidence="7">
    <location>
        <begin position="545"/>
        <end position="568"/>
    </location>
</feature>
<comment type="subcellular location">
    <subcellularLocation>
        <location evidence="1">Membrane</location>
        <topology evidence="1">Multi-pass membrane protein</topology>
    </subcellularLocation>
</comment>
<accession>A0AAN9B2K6</accession>
<organism evidence="8 9">
    <name type="scientific">Littorina saxatilis</name>
    <dbReference type="NCBI Taxonomy" id="31220"/>
    <lineage>
        <taxon>Eukaryota</taxon>
        <taxon>Metazoa</taxon>
        <taxon>Spiralia</taxon>
        <taxon>Lophotrochozoa</taxon>
        <taxon>Mollusca</taxon>
        <taxon>Gastropoda</taxon>
        <taxon>Caenogastropoda</taxon>
        <taxon>Littorinimorpha</taxon>
        <taxon>Littorinoidea</taxon>
        <taxon>Littorinidae</taxon>
        <taxon>Littorina</taxon>
    </lineage>
</organism>
<feature type="transmembrane region" description="Helical" evidence="7">
    <location>
        <begin position="491"/>
        <end position="509"/>
    </location>
</feature>
<evidence type="ECO:0000256" key="2">
    <source>
        <dbReference type="ARBA" id="ARBA00022448"/>
    </source>
</evidence>
<evidence type="ECO:0000256" key="6">
    <source>
        <dbReference type="SAM" id="MobiDB-lite"/>
    </source>
</evidence>
<dbReference type="GO" id="GO:0016020">
    <property type="term" value="C:membrane"/>
    <property type="evidence" value="ECO:0007669"/>
    <property type="project" value="UniProtKB-SubCell"/>
</dbReference>
<reference evidence="8 9" key="1">
    <citation type="submission" date="2024-02" db="EMBL/GenBank/DDBJ databases">
        <title>Chromosome-scale genome assembly of the rough periwinkle Littorina saxatilis.</title>
        <authorList>
            <person name="De Jode A."/>
            <person name="Faria R."/>
            <person name="Formenti G."/>
            <person name="Sims Y."/>
            <person name="Smith T.P."/>
            <person name="Tracey A."/>
            <person name="Wood J.M.D."/>
            <person name="Zagrodzka Z.B."/>
            <person name="Johannesson K."/>
            <person name="Butlin R.K."/>
            <person name="Leder E.H."/>
        </authorList>
    </citation>
    <scope>NUCLEOTIDE SEQUENCE [LARGE SCALE GENOMIC DNA]</scope>
    <source>
        <strain evidence="8">Snail1</strain>
        <tissue evidence="8">Muscle</tissue>
    </source>
</reference>
<evidence type="ECO:0000256" key="4">
    <source>
        <dbReference type="ARBA" id="ARBA00022989"/>
    </source>
</evidence>
<feature type="transmembrane region" description="Helical" evidence="7">
    <location>
        <begin position="75"/>
        <end position="97"/>
    </location>
</feature>
<dbReference type="PANTHER" id="PTHR19432">
    <property type="entry name" value="SUGAR TRANSPORTER"/>
    <property type="match status" value="1"/>
</dbReference>
<dbReference type="SUPFAM" id="SSF103473">
    <property type="entry name" value="MFS general substrate transporter"/>
    <property type="match status" value="1"/>
</dbReference>
<evidence type="ECO:0000256" key="5">
    <source>
        <dbReference type="ARBA" id="ARBA00023136"/>
    </source>
</evidence>
<evidence type="ECO:0000313" key="8">
    <source>
        <dbReference type="EMBL" id="KAK7097692.1"/>
    </source>
</evidence>
<keyword evidence="3 7" id="KW-0812">Transmembrane</keyword>
<gene>
    <name evidence="8" type="ORF">V1264_004632</name>
</gene>
<keyword evidence="2" id="KW-0813">Transport</keyword>
<feature type="transmembrane region" description="Helical" evidence="7">
    <location>
        <begin position="521"/>
        <end position="539"/>
    </location>
</feature>
<feature type="compositionally biased region" description="Polar residues" evidence="6">
    <location>
        <begin position="319"/>
        <end position="336"/>
    </location>
</feature>
<feature type="transmembrane region" description="Helical" evidence="7">
    <location>
        <begin position="231"/>
        <end position="252"/>
    </location>
</feature>
<dbReference type="Proteomes" id="UP001374579">
    <property type="component" value="Unassembled WGS sequence"/>
</dbReference>
<keyword evidence="5 7" id="KW-0472">Membrane</keyword>
<evidence type="ECO:0000256" key="3">
    <source>
        <dbReference type="ARBA" id="ARBA00022692"/>
    </source>
</evidence>
<feature type="transmembrane region" description="Helical" evidence="7">
    <location>
        <begin position="196"/>
        <end position="219"/>
    </location>
</feature>
<protein>
    <submittedName>
        <fullName evidence="8">Uncharacterized protein</fullName>
    </submittedName>
</protein>
<keyword evidence="4 7" id="KW-1133">Transmembrane helix</keyword>
<proteinExistence type="predicted"/>
<feature type="transmembrane region" description="Helical" evidence="7">
    <location>
        <begin position="621"/>
        <end position="640"/>
    </location>
</feature>
<feature type="transmembrane region" description="Helical" evidence="7">
    <location>
        <begin position="40"/>
        <end position="63"/>
    </location>
</feature>